<dbReference type="Ensembl" id="ENSGACT00000060760.1">
    <property type="protein sequence ID" value="ENSGACP00000057489.1"/>
    <property type="gene ID" value="ENSGACG00000004080.2"/>
</dbReference>
<protein>
    <recommendedName>
        <fullName evidence="11">Kinesin light chain</fullName>
    </recommendedName>
</protein>
<keyword evidence="5" id="KW-0677">Repeat</keyword>
<reference evidence="13" key="2">
    <citation type="submission" date="2025-08" db="UniProtKB">
        <authorList>
            <consortium name="Ensembl"/>
        </authorList>
    </citation>
    <scope>IDENTIFICATION</scope>
</reference>
<dbReference type="PANTHER" id="PTHR45783:SF6">
    <property type="entry name" value="KINESIN LIGHT CHAIN 4"/>
    <property type="match status" value="1"/>
</dbReference>
<keyword evidence="4 11" id="KW-0493">Microtubule</keyword>
<comment type="subcellular location">
    <subcellularLocation>
        <location evidence="1 11">Cytoplasm</location>
        <location evidence="1 11">Cytoskeleton</location>
    </subcellularLocation>
</comment>
<dbReference type="AlphaFoldDB" id="A0AAQ4R1M8"/>
<dbReference type="SUPFAM" id="SSF48452">
    <property type="entry name" value="TPR-like"/>
    <property type="match status" value="2"/>
</dbReference>
<dbReference type="InterPro" id="IPR011990">
    <property type="entry name" value="TPR-like_helical_dom_sf"/>
</dbReference>
<feature type="compositionally biased region" description="Basic and acidic residues" evidence="12">
    <location>
        <begin position="450"/>
        <end position="459"/>
    </location>
</feature>
<dbReference type="Pfam" id="PF13374">
    <property type="entry name" value="TPR_10"/>
    <property type="match status" value="2"/>
</dbReference>
<dbReference type="InterPro" id="IPR002151">
    <property type="entry name" value="Kinesin_light"/>
</dbReference>
<dbReference type="Pfam" id="PF13424">
    <property type="entry name" value="TPR_12"/>
    <property type="match status" value="2"/>
</dbReference>
<accession>A0AAQ4R1M8</accession>
<dbReference type="Proteomes" id="UP000007635">
    <property type="component" value="Chromosome VI"/>
</dbReference>
<evidence type="ECO:0000256" key="8">
    <source>
        <dbReference type="ARBA" id="ARBA00023175"/>
    </source>
</evidence>
<evidence type="ECO:0000256" key="7">
    <source>
        <dbReference type="ARBA" id="ARBA00023054"/>
    </source>
</evidence>
<dbReference type="PANTHER" id="PTHR45783">
    <property type="entry name" value="KINESIN LIGHT CHAIN"/>
    <property type="match status" value="1"/>
</dbReference>
<keyword evidence="7" id="KW-0175">Coiled coil</keyword>
<evidence type="ECO:0000256" key="6">
    <source>
        <dbReference type="ARBA" id="ARBA00022803"/>
    </source>
</evidence>
<feature type="region of interest" description="Disordered" evidence="12">
    <location>
        <begin position="115"/>
        <end position="137"/>
    </location>
</feature>
<dbReference type="PRINTS" id="PR00381">
    <property type="entry name" value="KINESINLIGHT"/>
</dbReference>
<reference evidence="13" key="3">
    <citation type="submission" date="2025-09" db="UniProtKB">
        <authorList>
            <consortium name="Ensembl"/>
        </authorList>
    </citation>
    <scope>IDENTIFICATION</scope>
</reference>
<proteinExistence type="inferred from homology"/>
<dbReference type="SMART" id="SM00028">
    <property type="entry name" value="TPR"/>
    <property type="match status" value="5"/>
</dbReference>
<comment type="subunit">
    <text evidence="11">Oligomeric complex composed of two heavy chains and two light chains.</text>
</comment>
<keyword evidence="8 11" id="KW-0505">Motor protein</keyword>
<feature type="compositionally biased region" description="Low complexity" evidence="12">
    <location>
        <begin position="460"/>
        <end position="471"/>
    </location>
</feature>
<sequence length="517" mass="58388">MSTMVYPREEKLEKLTQEEIISNTKLVIQGLEALKNEHNSILHSLLETIKCLKKDEEANLVHEKSNLLRKSVEMIELGLGEAQVRPPCQSYDDVISRYSSDKGSYIENDSLDDLFPNDEEEQGQGMPHQHNSAAVAAAQQGGYEIPARLRTLHNLVIQYASQGRYEVAVPLCKQALEDLEKTSGHDHPDVATMLNILALVYRDQNKYKEAAHLLNDALSIREKTLGRDHPAVAATLNNLAVLYGKRGKYKEAEPLCKRALEIREKVLGKEHPDVAKQLNNLALLCQNQGKYDEVEYYYCRALEIYECRLGPDDANVAKTKNNLASCFLKQGKYKEAEILYKEILTRAHEKEFGSVDAENKPIWMHAEEREEMSKGKHRDNTPYGEYGGWYKACKVNSPTVNTTLRNLGALYRRQGKLEAAETLEECAVRSRKQGIDPINQTRVVEILKDTDSDRRRSRDSLSSVKYESGTETGEEDGSGALQRSGSIGRLRDVLRRSSEMLVKKLQGNGPPEPRSTK</sequence>
<evidence type="ECO:0000256" key="3">
    <source>
        <dbReference type="ARBA" id="ARBA00022490"/>
    </source>
</evidence>
<dbReference type="GO" id="GO:0005871">
    <property type="term" value="C:kinesin complex"/>
    <property type="evidence" value="ECO:0007669"/>
    <property type="project" value="UniProtKB-UniRule"/>
</dbReference>
<evidence type="ECO:0000256" key="9">
    <source>
        <dbReference type="ARBA" id="ARBA00023212"/>
    </source>
</evidence>
<dbReference type="InterPro" id="IPR019734">
    <property type="entry name" value="TPR_rpt"/>
</dbReference>
<organism evidence="13 14">
    <name type="scientific">Gasterosteus aculeatus aculeatus</name>
    <name type="common">three-spined stickleback</name>
    <dbReference type="NCBI Taxonomy" id="481459"/>
    <lineage>
        <taxon>Eukaryota</taxon>
        <taxon>Metazoa</taxon>
        <taxon>Chordata</taxon>
        <taxon>Craniata</taxon>
        <taxon>Vertebrata</taxon>
        <taxon>Euteleostomi</taxon>
        <taxon>Actinopterygii</taxon>
        <taxon>Neopterygii</taxon>
        <taxon>Teleostei</taxon>
        <taxon>Neoteleostei</taxon>
        <taxon>Acanthomorphata</taxon>
        <taxon>Eupercaria</taxon>
        <taxon>Perciformes</taxon>
        <taxon>Cottioidei</taxon>
        <taxon>Gasterosteales</taxon>
        <taxon>Gasterosteidae</taxon>
        <taxon>Gasterosteus</taxon>
    </lineage>
</organism>
<evidence type="ECO:0000256" key="1">
    <source>
        <dbReference type="ARBA" id="ARBA00004245"/>
    </source>
</evidence>
<dbReference type="GO" id="GO:0005737">
    <property type="term" value="C:cytoplasm"/>
    <property type="evidence" value="ECO:0007669"/>
    <property type="project" value="TreeGrafter"/>
</dbReference>
<comment type="function">
    <text evidence="11">Kinesin is a microtubule-associated force-producing protein that play a role in organelle transport.</text>
</comment>
<keyword evidence="6 10" id="KW-0802">TPR repeat</keyword>
<comment type="similarity">
    <text evidence="2 11">Belongs to the kinesin light chain family.</text>
</comment>
<dbReference type="FunFam" id="1.25.40.10:FF:000003">
    <property type="entry name" value="kinesin light chain isoform X1"/>
    <property type="match status" value="1"/>
</dbReference>
<evidence type="ECO:0000256" key="2">
    <source>
        <dbReference type="ARBA" id="ARBA00009622"/>
    </source>
</evidence>
<dbReference type="GeneTree" id="ENSGT00940000164764"/>
<evidence type="ECO:0000256" key="11">
    <source>
        <dbReference type="RuleBase" id="RU367020"/>
    </source>
</evidence>
<evidence type="ECO:0000256" key="4">
    <source>
        <dbReference type="ARBA" id="ARBA00022701"/>
    </source>
</evidence>
<evidence type="ECO:0000256" key="12">
    <source>
        <dbReference type="SAM" id="MobiDB-lite"/>
    </source>
</evidence>
<name>A0AAQ4R1M8_GASAC</name>
<feature type="region of interest" description="Disordered" evidence="12">
    <location>
        <begin position="450"/>
        <end position="489"/>
    </location>
</feature>
<evidence type="ECO:0000256" key="10">
    <source>
        <dbReference type="PROSITE-ProRule" id="PRU00339"/>
    </source>
</evidence>
<dbReference type="Gene3D" id="1.25.40.10">
    <property type="entry name" value="Tetratricopeptide repeat domain"/>
    <property type="match status" value="1"/>
</dbReference>
<dbReference type="GO" id="GO:0005874">
    <property type="term" value="C:microtubule"/>
    <property type="evidence" value="ECO:0007669"/>
    <property type="project" value="UniProtKB-UniRule"/>
</dbReference>
<dbReference type="GO" id="GO:0007018">
    <property type="term" value="P:microtubule-based movement"/>
    <property type="evidence" value="ECO:0007669"/>
    <property type="project" value="TreeGrafter"/>
</dbReference>
<dbReference type="GO" id="GO:0019894">
    <property type="term" value="F:kinesin binding"/>
    <property type="evidence" value="ECO:0007669"/>
    <property type="project" value="TreeGrafter"/>
</dbReference>
<evidence type="ECO:0000313" key="13">
    <source>
        <dbReference type="Ensembl" id="ENSGACP00000057489.1"/>
    </source>
</evidence>
<dbReference type="PROSITE" id="PS50005">
    <property type="entry name" value="TPR"/>
    <property type="match status" value="2"/>
</dbReference>
<feature type="repeat" description="TPR" evidence="10">
    <location>
        <begin position="233"/>
        <end position="266"/>
    </location>
</feature>
<keyword evidence="14" id="KW-1185">Reference proteome</keyword>
<keyword evidence="3 11" id="KW-0963">Cytoplasm</keyword>
<evidence type="ECO:0000256" key="5">
    <source>
        <dbReference type="ARBA" id="ARBA00022737"/>
    </source>
</evidence>
<keyword evidence="9 11" id="KW-0206">Cytoskeleton</keyword>
<feature type="repeat" description="TPR" evidence="10">
    <location>
        <begin position="191"/>
        <end position="224"/>
    </location>
</feature>
<evidence type="ECO:0000313" key="14">
    <source>
        <dbReference type="Proteomes" id="UP000007635"/>
    </source>
</evidence>
<reference evidence="13 14" key="1">
    <citation type="journal article" date="2021" name="G3 (Bethesda)">
        <title>Improved contiguity of the threespine stickleback genome using long-read sequencing.</title>
        <authorList>
            <person name="Nath S."/>
            <person name="Shaw D.E."/>
            <person name="White M.A."/>
        </authorList>
    </citation>
    <scope>NUCLEOTIDE SEQUENCE [LARGE SCALE GENOMIC DNA]</scope>
    <source>
        <strain evidence="13 14">Lake Benthic</strain>
    </source>
</reference>